<dbReference type="Proteomes" id="UP001206595">
    <property type="component" value="Unassembled WGS sequence"/>
</dbReference>
<evidence type="ECO:0000256" key="1">
    <source>
        <dbReference type="SAM" id="Coils"/>
    </source>
</evidence>
<gene>
    <name evidence="2" type="ORF">K450DRAFT_232509</name>
</gene>
<keyword evidence="1" id="KW-0175">Coiled coil</keyword>
<dbReference type="EMBL" id="MU620906">
    <property type="protein sequence ID" value="KAI8581324.1"/>
    <property type="molecule type" value="Genomic_DNA"/>
</dbReference>
<dbReference type="InterPro" id="IPR052831">
    <property type="entry name" value="Apoptosis_promoter"/>
</dbReference>
<keyword evidence="3" id="KW-1185">Reference proteome</keyword>
<name>A0AAD5HFP5_UMBRA</name>
<protein>
    <recommendedName>
        <fullName evidence="4">Programmed cell death protein 7</fullName>
    </recommendedName>
</protein>
<proteinExistence type="predicted"/>
<evidence type="ECO:0000313" key="2">
    <source>
        <dbReference type="EMBL" id="KAI8581324.1"/>
    </source>
</evidence>
<sequence>MYPHPPNASTYRQWVVHPAPWDNQHMSNHQTIPASMTPQTANLQSAGEGNDSRPVKSELYNNKLKIAKMVLKYEEYRNKLAQASSIASSSEETANIDLNELDSLKEEIAATVKEMSSESHIRRLKQLLSRQKRKREWKRRHLKKLQQTRDKRREKRRRLHEEIDRWRVEWIEKEEENKKKARERQKAEKQRKLEASIRNHERNSQLLVQKLLELRAIRRRKLKAQGHFFPEEGNEFFERIRQLNEQVPSSPSTENEPIEQEVISVPVHEDDKWLHVPLDMNSYSYWCQGNRSLDALQRVRNQWDYYLSTNSSEIGSKVPPTWVNPSPPSNWVWATVLN</sequence>
<dbReference type="InterPro" id="IPR031974">
    <property type="entry name" value="PDCD7"/>
</dbReference>
<organism evidence="2 3">
    <name type="scientific">Umbelopsis ramanniana AG</name>
    <dbReference type="NCBI Taxonomy" id="1314678"/>
    <lineage>
        <taxon>Eukaryota</taxon>
        <taxon>Fungi</taxon>
        <taxon>Fungi incertae sedis</taxon>
        <taxon>Mucoromycota</taxon>
        <taxon>Mucoromycotina</taxon>
        <taxon>Umbelopsidomycetes</taxon>
        <taxon>Umbelopsidales</taxon>
        <taxon>Umbelopsidaceae</taxon>
        <taxon>Umbelopsis</taxon>
    </lineage>
</organism>
<dbReference type="GeneID" id="75912949"/>
<dbReference type="PANTHER" id="PTHR48190">
    <property type="entry name" value="PROGRAMMED CELL DEATH PROTEIN 7"/>
    <property type="match status" value="1"/>
</dbReference>
<reference evidence="2" key="2">
    <citation type="journal article" date="2022" name="Proc. Natl. Acad. Sci. U.S.A.">
        <title>Diploid-dominant life cycles characterize the early evolution of Fungi.</title>
        <authorList>
            <person name="Amses K.R."/>
            <person name="Simmons D.R."/>
            <person name="Longcore J.E."/>
            <person name="Mondo S.J."/>
            <person name="Seto K."/>
            <person name="Jeronimo G.H."/>
            <person name="Bonds A.E."/>
            <person name="Quandt C.A."/>
            <person name="Davis W.J."/>
            <person name="Chang Y."/>
            <person name="Federici B.A."/>
            <person name="Kuo A."/>
            <person name="LaButti K."/>
            <person name="Pangilinan J."/>
            <person name="Andreopoulos W."/>
            <person name="Tritt A."/>
            <person name="Riley R."/>
            <person name="Hundley H."/>
            <person name="Johnson J."/>
            <person name="Lipzen A."/>
            <person name="Barry K."/>
            <person name="Lang B.F."/>
            <person name="Cuomo C.A."/>
            <person name="Buchler N.E."/>
            <person name="Grigoriev I.V."/>
            <person name="Spatafora J.W."/>
            <person name="Stajich J.E."/>
            <person name="James T.Y."/>
        </authorList>
    </citation>
    <scope>NUCLEOTIDE SEQUENCE</scope>
    <source>
        <strain evidence="2">AG</strain>
    </source>
</reference>
<dbReference type="RefSeq" id="XP_051446328.1">
    <property type="nucleotide sequence ID" value="XM_051587604.1"/>
</dbReference>
<dbReference type="PANTHER" id="PTHR48190:SF2">
    <property type="entry name" value="PROGRAMMED CELL DEATH PROTEIN 7"/>
    <property type="match status" value="1"/>
</dbReference>
<accession>A0AAD5HFP5</accession>
<evidence type="ECO:0008006" key="4">
    <source>
        <dbReference type="Google" id="ProtNLM"/>
    </source>
</evidence>
<dbReference type="GO" id="GO:0005689">
    <property type="term" value="C:U12-type spliceosomal complex"/>
    <property type="evidence" value="ECO:0007669"/>
    <property type="project" value="TreeGrafter"/>
</dbReference>
<dbReference type="AlphaFoldDB" id="A0AAD5HFP5"/>
<feature type="coiled-coil region" evidence="1">
    <location>
        <begin position="98"/>
        <end position="193"/>
    </location>
</feature>
<comment type="caution">
    <text evidence="2">The sequence shown here is derived from an EMBL/GenBank/DDBJ whole genome shotgun (WGS) entry which is preliminary data.</text>
</comment>
<evidence type="ECO:0000313" key="3">
    <source>
        <dbReference type="Proteomes" id="UP001206595"/>
    </source>
</evidence>
<reference evidence="2" key="1">
    <citation type="submission" date="2021-06" db="EMBL/GenBank/DDBJ databases">
        <authorList>
            <consortium name="DOE Joint Genome Institute"/>
            <person name="Mondo S.J."/>
            <person name="Amses K.R."/>
            <person name="Simmons D.R."/>
            <person name="Longcore J.E."/>
            <person name="Seto K."/>
            <person name="Alves G.H."/>
            <person name="Bonds A.E."/>
            <person name="Quandt C.A."/>
            <person name="Davis W.J."/>
            <person name="Chang Y."/>
            <person name="Letcher P.M."/>
            <person name="Powell M.J."/>
            <person name="Kuo A."/>
            <person name="Labutti K."/>
            <person name="Pangilinan J."/>
            <person name="Andreopoulos W."/>
            <person name="Tritt A."/>
            <person name="Riley R."/>
            <person name="Hundley H."/>
            <person name="Johnson J."/>
            <person name="Lipzen A."/>
            <person name="Barry K."/>
            <person name="Berbee M.L."/>
            <person name="Buchler N.E."/>
            <person name="Grigoriev I.V."/>
            <person name="Spatafora J.W."/>
            <person name="Stajich J.E."/>
            <person name="James T.Y."/>
        </authorList>
    </citation>
    <scope>NUCLEOTIDE SEQUENCE</scope>
    <source>
        <strain evidence="2">AG</strain>
    </source>
</reference>
<dbReference type="Pfam" id="PF16021">
    <property type="entry name" value="PDCD7"/>
    <property type="match status" value="2"/>
</dbReference>